<evidence type="ECO:0000256" key="7">
    <source>
        <dbReference type="ARBA" id="ARBA00023136"/>
    </source>
</evidence>
<comment type="caution">
    <text evidence="10">The sequence shown here is derived from an EMBL/GenBank/DDBJ whole genome shotgun (WGS) entry which is preliminary data.</text>
</comment>
<dbReference type="Gene3D" id="1.10.3860.10">
    <property type="entry name" value="Sodium:dicarboxylate symporter"/>
    <property type="match status" value="1"/>
</dbReference>
<evidence type="ECO:0000256" key="6">
    <source>
        <dbReference type="ARBA" id="ARBA00022989"/>
    </source>
</evidence>
<keyword evidence="6 9" id="KW-1133">Transmembrane helix</keyword>
<dbReference type="PRINTS" id="PR00173">
    <property type="entry name" value="EDTRNSPORT"/>
</dbReference>
<feature type="transmembrane region" description="Helical" evidence="9">
    <location>
        <begin position="225"/>
        <end position="245"/>
    </location>
</feature>
<dbReference type="GO" id="GO:0005886">
    <property type="term" value="C:plasma membrane"/>
    <property type="evidence" value="ECO:0007669"/>
    <property type="project" value="TreeGrafter"/>
</dbReference>
<evidence type="ECO:0000256" key="4">
    <source>
        <dbReference type="ARBA" id="ARBA00022448"/>
    </source>
</evidence>
<sequence>MNTTLEVIINVIIMLAIVYGLILLKKRNVSFTVRVLLAMALGIVFGAVLQLIFGASSAVVKQSNSWFAIIGTGYVRLLRMIVIPLIFVSITSAIINQNSKNLGKMATQIIAILLITTAIAAFVGAGTASIFNLSAEGMQIGEAEQNAGSNLETRLEDYQSKPMQEQIVEIIPTNPFYSMTGQGSSSTLSVVVFAVAISLATIGIRKSKPESAENFTKLIQTLHDVVMRLVTMILRLTPFGVLALMTTMVSTSNFSEILRLIKFVIASYVALAIVFVIHLIILVIFGLNPVTYVRKAATPLMFAFTSRSSAGALPINIETQIEKLGVSSGHANLSASLGTSIGQNGCAGVYPAMLAVMIAPTLGINPMAPAFLIKLIIVTAFSSFGIAGVGGGATFAALTVLSAMGLPVGLAGLLIAIEPLIDMGRTLVNVSDSMVAGLVSSKMMGELNMEVYNSNIKIEE</sequence>
<gene>
    <name evidence="10" type="ORF">H8707_06650</name>
</gene>
<feature type="transmembrane region" description="Helical" evidence="9">
    <location>
        <begin position="66"/>
        <end position="88"/>
    </location>
</feature>
<keyword evidence="11" id="KW-1185">Reference proteome</keyword>
<reference evidence="10" key="1">
    <citation type="submission" date="2020-08" db="EMBL/GenBank/DDBJ databases">
        <title>Genome public.</title>
        <authorList>
            <person name="Liu C."/>
            <person name="Sun Q."/>
        </authorList>
    </citation>
    <scope>NUCLEOTIDE SEQUENCE</scope>
    <source>
        <strain evidence="10">BX21</strain>
    </source>
</reference>
<evidence type="ECO:0000313" key="10">
    <source>
        <dbReference type="EMBL" id="MBC8587914.1"/>
    </source>
</evidence>
<feature type="transmembrane region" description="Helical" evidence="9">
    <location>
        <begin position="186"/>
        <end position="204"/>
    </location>
</feature>
<dbReference type="PANTHER" id="PTHR42865:SF5">
    <property type="entry name" value="L-CYSTINE TRANSPORTER TCYP"/>
    <property type="match status" value="1"/>
</dbReference>
<evidence type="ECO:0000256" key="5">
    <source>
        <dbReference type="ARBA" id="ARBA00022692"/>
    </source>
</evidence>
<dbReference type="EMBL" id="JACRTG010000016">
    <property type="protein sequence ID" value="MBC8587914.1"/>
    <property type="molecule type" value="Genomic_DNA"/>
</dbReference>
<proteinExistence type="inferred from homology"/>
<dbReference type="Proteomes" id="UP000601171">
    <property type="component" value="Unassembled WGS sequence"/>
</dbReference>
<keyword evidence="7 9" id="KW-0472">Membrane</keyword>
<keyword evidence="5 9" id="KW-0812">Transmembrane</keyword>
<dbReference type="GO" id="GO:0015184">
    <property type="term" value="F:L-cystine transmembrane transporter activity"/>
    <property type="evidence" value="ECO:0007669"/>
    <property type="project" value="TreeGrafter"/>
</dbReference>
<dbReference type="InterPro" id="IPR036458">
    <property type="entry name" value="Na:dicarbo_symporter_sf"/>
</dbReference>
<feature type="transmembrane region" description="Helical" evidence="9">
    <location>
        <begin position="395"/>
        <end position="417"/>
    </location>
</feature>
<dbReference type="PANTHER" id="PTHR42865">
    <property type="entry name" value="PROTON/GLUTAMATE-ASPARTATE SYMPORTER"/>
    <property type="match status" value="1"/>
</dbReference>
<evidence type="ECO:0000256" key="1">
    <source>
        <dbReference type="ARBA" id="ARBA00004141"/>
    </source>
</evidence>
<dbReference type="GO" id="GO:0015293">
    <property type="term" value="F:symporter activity"/>
    <property type="evidence" value="ECO:0007669"/>
    <property type="project" value="InterPro"/>
</dbReference>
<feature type="transmembrane region" description="Helical" evidence="9">
    <location>
        <begin position="371"/>
        <end position="389"/>
    </location>
</feature>
<evidence type="ECO:0000256" key="8">
    <source>
        <dbReference type="ARBA" id="ARBA00031293"/>
    </source>
</evidence>
<evidence type="ECO:0000313" key="11">
    <source>
        <dbReference type="Proteomes" id="UP000601171"/>
    </source>
</evidence>
<organism evidence="10 11">
    <name type="scientific">Paratissierella segnis</name>
    <dbReference type="NCBI Taxonomy" id="2763679"/>
    <lineage>
        <taxon>Bacteria</taxon>
        <taxon>Bacillati</taxon>
        <taxon>Bacillota</taxon>
        <taxon>Tissierellia</taxon>
        <taxon>Tissierellales</taxon>
        <taxon>Tissierellaceae</taxon>
        <taxon>Paratissierella</taxon>
    </lineage>
</organism>
<name>A0A926EWV5_9FIRM</name>
<comment type="subcellular location">
    <subcellularLocation>
        <location evidence="1">Membrane</location>
        <topology evidence="1">Multi-pass membrane protein</topology>
    </subcellularLocation>
</comment>
<feature type="transmembrane region" description="Helical" evidence="9">
    <location>
        <begin position="6"/>
        <end position="24"/>
    </location>
</feature>
<evidence type="ECO:0000256" key="3">
    <source>
        <dbReference type="ARBA" id="ARBA00022031"/>
    </source>
</evidence>
<feature type="transmembrane region" description="Helical" evidence="9">
    <location>
        <begin position="265"/>
        <end position="287"/>
    </location>
</feature>
<evidence type="ECO:0000256" key="9">
    <source>
        <dbReference type="SAM" id="Phobius"/>
    </source>
</evidence>
<feature type="transmembrane region" description="Helical" evidence="9">
    <location>
        <begin position="36"/>
        <end position="60"/>
    </location>
</feature>
<dbReference type="InterPro" id="IPR001991">
    <property type="entry name" value="Na-dicarboxylate_symporter"/>
</dbReference>
<keyword evidence="4" id="KW-0813">Transport</keyword>
<comment type="similarity">
    <text evidence="2">Belongs to the dicarboxylate/amino acid:cation symporter (DAACS) (TC 2.A.23) family.</text>
</comment>
<dbReference type="Pfam" id="PF00375">
    <property type="entry name" value="SDF"/>
    <property type="match status" value="1"/>
</dbReference>
<dbReference type="SUPFAM" id="SSF118215">
    <property type="entry name" value="Proton glutamate symport protein"/>
    <property type="match status" value="1"/>
</dbReference>
<evidence type="ECO:0000256" key="2">
    <source>
        <dbReference type="ARBA" id="ARBA00006148"/>
    </source>
</evidence>
<dbReference type="RefSeq" id="WP_262429361.1">
    <property type="nucleotide sequence ID" value="NZ_JACRTG010000016.1"/>
</dbReference>
<dbReference type="AlphaFoldDB" id="A0A926EWV5"/>
<accession>A0A926EWV5</accession>
<protein>
    <recommendedName>
        <fullName evidence="3">L-cystine uptake protein TcyP</fullName>
    </recommendedName>
    <alternativeName>
        <fullName evidence="8">Transporter of cystine TcyP</fullName>
    </alternativeName>
</protein>
<feature type="transmembrane region" description="Helical" evidence="9">
    <location>
        <begin position="109"/>
        <end position="131"/>
    </location>
</feature>